<gene>
    <name evidence="4" type="ORF">HYFRA_00001505</name>
</gene>
<dbReference type="AlphaFoldDB" id="A0A9N9PY60"/>
<dbReference type="Proteomes" id="UP000696280">
    <property type="component" value="Unassembled WGS sequence"/>
</dbReference>
<sequence>MFSRHLNRTRGRVANLNYKNVHRHRPLTFRHVPPPFPTTPICPSPSCPCAETPNLPDLPIDHKANLNGTMAPYDEHVLICTGKDDWMSRVEEENSGDNLAADLKELLGRGGIYADPYHHVSITNSSFPPSRPGRPEIINASAYLLPSFKYIPFLPRISFDTVQALTKAYLLPTKLHPAHDHLSPIHRDRLLRNSEYASNLYGVRDVKDVLVLICGHGGRDARCGAFGPILRDEFASHLKKQNLEIETEAISVPGPSEDGQEPTTESESIAPGETARVGLISHIGGHKFAGNVIIYIPPGKNIRDENTPHPLAGCGIWYGRVEPKHVEGIVEETVVKGNVIEEFFRGGIRQGGEILRI</sequence>
<dbReference type="InterPro" id="IPR036249">
    <property type="entry name" value="Thioredoxin-like_sf"/>
</dbReference>
<dbReference type="PANTHER" id="PTHR31902">
    <property type="entry name" value="ACTIN PATCHES DISTAL PROTEIN 1"/>
    <property type="match status" value="1"/>
</dbReference>
<evidence type="ECO:0000256" key="1">
    <source>
        <dbReference type="ARBA" id="ARBA00038208"/>
    </source>
</evidence>
<dbReference type="EMBL" id="CAJVRL010000092">
    <property type="protein sequence ID" value="CAG8959603.1"/>
    <property type="molecule type" value="Genomic_DNA"/>
</dbReference>
<accession>A0A9N9PY60</accession>
<protein>
    <recommendedName>
        <fullName evidence="2">Altered inheritance of mitochondria protein 32</fullName>
    </recommendedName>
</protein>
<dbReference type="CDD" id="cd03062">
    <property type="entry name" value="TRX_Fd_Sucrase"/>
    <property type="match status" value="1"/>
</dbReference>
<evidence type="ECO:0000256" key="3">
    <source>
        <dbReference type="SAM" id="MobiDB-lite"/>
    </source>
</evidence>
<dbReference type="OrthoDB" id="10253744at2759"/>
<evidence type="ECO:0000313" key="5">
    <source>
        <dbReference type="Proteomes" id="UP000696280"/>
    </source>
</evidence>
<dbReference type="Gene3D" id="3.40.30.10">
    <property type="entry name" value="Glutaredoxin"/>
    <property type="match status" value="1"/>
</dbReference>
<dbReference type="Pfam" id="PF06999">
    <property type="entry name" value="Suc_Fer-like"/>
    <property type="match status" value="1"/>
</dbReference>
<dbReference type="PANTHER" id="PTHR31902:SF7">
    <property type="entry name" value="ALTERED INHERITANCE OF MITOCHONDRIA PROTEIN 32"/>
    <property type="match status" value="1"/>
</dbReference>
<name>A0A9N9PY60_9HELO</name>
<reference evidence="4" key="1">
    <citation type="submission" date="2021-07" db="EMBL/GenBank/DDBJ databases">
        <authorList>
            <person name="Durling M."/>
        </authorList>
    </citation>
    <scope>NUCLEOTIDE SEQUENCE</scope>
</reference>
<comment type="caution">
    <text evidence="4">The sequence shown here is derived from an EMBL/GenBank/DDBJ whole genome shotgun (WGS) entry which is preliminary data.</text>
</comment>
<feature type="region of interest" description="Disordered" evidence="3">
    <location>
        <begin position="247"/>
        <end position="271"/>
    </location>
</feature>
<organism evidence="4 5">
    <name type="scientific">Hymenoscyphus fraxineus</name>
    <dbReference type="NCBI Taxonomy" id="746836"/>
    <lineage>
        <taxon>Eukaryota</taxon>
        <taxon>Fungi</taxon>
        <taxon>Dikarya</taxon>
        <taxon>Ascomycota</taxon>
        <taxon>Pezizomycotina</taxon>
        <taxon>Leotiomycetes</taxon>
        <taxon>Helotiales</taxon>
        <taxon>Helotiaceae</taxon>
        <taxon>Hymenoscyphus</taxon>
    </lineage>
</organism>
<dbReference type="InterPro" id="IPR009737">
    <property type="entry name" value="Aim32/Apd1-like"/>
</dbReference>
<comment type="similarity">
    <text evidence="1">Belongs to the AIM32 family.</text>
</comment>
<evidence type="ECO:0000256" key="2">
    <source>
        <dbReference type="ARBA" id="ARBA00040895"/>
    </source>
</evidence>
<evidence type="ECO:0000313" key="4">
    <source>
        <dbReference type="EMBL" id="CAG8959603.1"/>
    </source>
</evidence>
<keyword evidence="5" id="KW-1185">Reference proteome</keyword>
<dbReference type="SUPFAM" id="SSF52833">
    <property type="entry name" value="Thioredoxin-like"/>
    <property type="match status" value="1"/>
</dbReference>
<proteinExistence type="inferred from homology"/>